<feature type="compositionally biased region" description="Acidic residues" evidence="1">
    <location>
        <begin position="240"/>
        <end position="251"/>
    </location>
</feature>
<feature type="compositionally biased region" description="Acidic residues" evidence="1">
    <location>
        <begin position="177"/>
        <end position="187"/>
    </location>
</feature>
<reference evidence="2" key="2">
    <citation type="submission" date="2015-06" db="UniProtKB">
        <authorList>
            <consortium name="EnsemblMetazoa"/>
        </authorList>
    </citation>
    <scope>IDENTIFICATION</scope>
</reference>
<evidence type="ECO:0000313" key="3">
    <source>
        <dbReference type="Proteomes" id="UP000015104"/>
    </source>
</evidence>
<dbReference type="Proteomes" id="UP000015104">
    <property type="component" value="Unassembled WGS sequence"/>
</dbReference>
<evidence type="ECO:0000313" key="2">
    <source>
        <dbReference type="EnsemblMetazoa" id="tetur54g00080.1"/>
    </source>
</evidence>
<dbReference type="AlphaFoldDB" id="T1L5U6"/>
<accession>T1L5U6</accession>
<reference evidence="3" key="1">
    <citation type="submission" date="2011-08" db="EMBL/GenBank/DDBJ databases">
        <authorList>
            <person name="Rombauts S."/>
        </authorList>
    </citation>
    <scope>NUCLEOTIDE SEQUENCE</scope>
    <source>
        <strain evidence="3">London</strain>
    </source>
</reference>
<dbReference type="HOGENOM" id="CLU_853464_0_0_1"/>
<feature type="compositionally biased region" description="Polar residues" evidence="1">
    <location>
        <begin position="253"/>
        <end position="264"/>
    </location>
</feature>
<protein>
    <submittedName>
        <fullName evidence="2">Uncharacterized protein</fullName>
    </submittedName>
</protein>
<sequence length="346" mass="38985">MSDDIITIRRNNFLKMSKQFAAVLDNLVKPVVESVGSHLINDGTMSDKKTVKTQTDVYEFVDLASGDATSLIRYLDVLSTSCAANSRPYLQSLRSDIEVLDTEVRSLSKKFSELLPTLDAMVPSVGDQALLIKDAAYILKHLDVVTRTKSAPWYKYKELYTEEELSIFRKQSAELSQGEDDDDEDEATPNSQEVYEKDTIGDEEEFTSDKNPTAEQGVSETPPVESVDPDSPRPLQIDTDRDDEDSQEDEQQNNKATDSDQLTQDIGLKENPDPDVAGMDPETDNYVVKQCSVESCDYSVDFTSNRSFAGHFAKYHLGIYKVKKWTLKDINSSTYKAIKEKWFSNE</sequence>
<organism evidence="2 3">
    <name type="scientific">Tetranychus urticae</name>
    <name type="common">Two-spotted spider mite</name>
    <dbReference type="NCBI Taxonomy" id="32264"/>
    <lineage>
        <taxon>Eukaryota</taxon>
        <taxon>Metazoa</taxon>
        <taxon>Ecdysozoa</taxon>
        <taxon>Arthropoda</taxon>
        <taxon>Chelicerata</taxon>
        <taxon>Arachnida</taxon>
        <taxon>Acari</taxon>
        <taxon>Acariformes</taxon>
        <taxon>Trombidiformes</taxon>
        <taxon>Prostigmata</taxon>
        <taxon>Eleutherengona</taxon>
        <taxon>Raphignathae</taxon>
        <taxon>Tetranychoidea</taxon>
        <taxon>Tetranychidae</taxon>
        <taxon>Tetranychus</taxon>
    </lineage>
</organism>
<name>T1L5U6_TETUR</name>
<evidence type="ECO:0000256" key="1">
    <source>
        <dbReference type="SAM" id="MobiDB-lite"/>
    </source>
</evidence>
<feature type="compositionally biased region" description="Polar residues" evidence="1">
    <location>
        <begin position="209"/>
        <end position="219"/>
    </location>
</feature>
<feature type="region of interest" description="Disordered" evidence="1">
    <location>
        <begin position="173"/>
        <end position="282"/>
    </location>
</feature>
<keyword evidence="3" id="KW-1185">Reference proteome</keyword>
<dbReference type="EMBL" id="CAEY01001462">
    <property type="status" value="NOT_ANNOTATED_CDS"/>
    <property type="molecule type" value="Genomic_DNA"/>
</dbReference>
<dbReference type="EnsemblMetazoa" id="tetur54g00080.1">
    <property type="protein sequence ID" value="tetur54g00080.1"/>
    <property type="gene ID" value="tetur54g00080"/>
</dbReference>
<proteinExistence type="predicted"/>